<proteinExistence type="predicted"/>
<gene>
    <name evidence="2" type="ORF">BU085_09020</name>
</gene>
<comment type="caution">
    <text evidence="2">The sequence shown here is derived from an EMBL/GenBank/DDBJ whole genome shotgun (WGS) entry which is preliminary data.</text>
</comment>
<evidence type="ECO:0000313" key="3">
    <source>
        <dbReference type="Proteomes" id="UP000240717"/>
    </source>
</evidence>
<accession>A0A2T4PZ49</accession>
<sequence>MDFKQVFLLNGQPYLAFKGNDGEYQYPDDEWTEIPPPAGGYQPMHFDGSKWICATREEWLENQPPIHVEPDSQTELIAQLLMNDLEHNMRIEMLEQGLANALNELLELKGEIQDVHNT</sequence>
<keyword evidence="1" id="KW-0175">Coiled coil</keyword>
<dbReference type="Proteomes" id="UP000240717">
    <property type="component" value="Unassembled WGS sequence"/>
</dbReference>
<dbReference type="STRING" id="1194526.A284_07810"/>
<evidence type="ECO:0000256" key="1">
    <source>
        <dbReference type="SAM" id="Coils"/>
    </source>
</evidence>
<feature type="coiled-coil region" evidence="1">
    <location>
        <begin position="91"/>
        <end position="118"/>
    </location>
</feature>
<organism evidence="2 3">
    <name type="scientific">Staphylococcus warneri</name>
    <dbReference type="NCBI Taxonomy" id="1292"/>
    <lineage>
        <taxon>Bacteria</taxon>
        <taxon>Bacillati</taxon>
        <taxon>Bacillota</taxon>
        <taxon>Bacilli</taxon>
        <taxon>Bacillales</taxon>
        <taxon>Staphylococcaceae</taxon>
        <taxon>Staphylococcus</taxon>
    </lineage>
</organism>
<reference evidence="2 3" key="1">
    <citation type="journal article" date="2016" name="Front. Microbiol.">
        <title>Comprehensive Phylogenetic Analysis of Bovine Non-aureus Staphylococci Species Based on Whole-Genome Sequencing.</title>
        <authorList>
            <person name="Naushad S."/>
            <person name="Barkema H.W."/>
            <person name="Luby C."/>
            <person name="Condas L.A."/>
            <person name="Nobrega D.B."/>
            <person name="Carson D.A."/>
            <person name="De Buck J."/>
        </authorList>
    </citation>
    <scope>NUCLEOTIDE SEQUENCE [LARGE SCALE GENOMIC DNA]</scope>
    <source>
        <strain evidence="2 3">SNUC 2993</strain>
    </source>
</reference>
<protein>
    <submittedName>
        <fullName evidence="2">Uncharacterized protein</fullName>
    </submittedName>
</protein>
<dbReference type="EMBL" id="PZEV01000030">
    <property type="protein sequence ID" value="PTI50408.1"/>
    <property type="molecule type" value="Genomic_DNA"/>
</dbReference>
<name>A0A2T4PZ49_STAWA</name>
<dbReference type="RefSeq" id="WP_107533033.1">
    <property type="nucleotide sequence ID" value="NZ_PZEV01000030.1"/>
</dbReference>
<evidence type="ECO:0000313" key="2">
    <source>
        <dbReference type="EMBL" id="PTI50408.1"/>
    </source>
</evidence>
<dbReference type="AlphaFoldDB" id="A0A2T4PZ49"/>